<gene>
    <name evidence="4" type="ORF">CAL65_02460</name>
</gene>
<dbReference type="Proteomes" id="UP000256763">
    <property type="component" value="Unassembled WGS sequence"/>
</dbReference>
<dbReference type="SUPFAM" id="SSF75620">
    <property type="entry name" value="Release factor"/>
    <property type="match status" value="1"/>
</dbReference>
<dbReference type="PANTHER" id="PTHR43804:SF9">
    <property type="entry name" value="PEPTIDE CHAIN RELEASE FACTOR HOMOLOG-RELATED"/>
    <property type="match status" value="1"/>
</dbReference>
<dbReference type="InterPro" id="IPR045853">
    <property type="entry name" value="Pep_chain_release_fac_I_sf"/>
</dbReference>
<sequence length="198" mass="21634">MILLQLSAAQGPAECCRAVANTLPILFAEAATGRVAVQVLEQEDGPEPETLRSVLLSLEGDEAKAFAGSWEGTIQWIFQSPYRPGHKRKNWFIGGQLFETDETAPSDEIRFEACRASGPGGQHVNKTDSAIRAVHVATGLTVKVQSERSQHANKRVARMLLQHKLNAAKEANEAGQRAKRNQAHKEVERGSPIRVFSG</sequence>
<feature type="region of interest" description="Disordered" evidence="2">
    <location>
        <begin position="173"/>
        <end position="198"/>
    </location>
</feature>
<dbReference type="Gene3D" id="3.30.160.20">
    <property type="match status" value="1"/>
</dbReference>
<comment type="caution">
    <text evidence="4">The sequence shown here is derived from an EMBL/GenBank/DDBJ whole genome shotgun (WGS) entry which is preliminary data.</text>
</comment>
<name>A0A3E0X2V7_9GAMM</name>
<dbReference type="PROSITE" id="PS00745">
    <property type="entry name" value="RF_PROK_I"/>
    <property type="match status" value="1"/>
</dbReference>
<dbReference type="OrthoDB" id="9815709at2"/>
<dbReference type="InterPro" id="IPR017509">
    <property type="entry name" value="PrfH"/>
</dbReference>
<dbReference type="InterPro" id="IPR050057">
    <property type="entry name" value="Prokaryotic/Mito_RF"/>
</dbReference>
<dbReference type="Gene3D" id="3.30.70.1660">
    <property type="match status" value="1"/>
</dbReference>
<accession>A0A3E0X2V7</accession>
<evidence type="ECO:0000256" key="2">
    <source>
        <dbReference type="SAM" id="MobiDB-lite"/>
    </source>
</evidence>
<dbReference type="NCBIfam" id="TIGR03072">
    <property type="entry name" value="release_prfH"/>
    <property type="match status" value="1"/>
</dbReference>
<evidence type="ECO:0000313" key="4">
    <source>
        <dbReference type="EMBL" id="RFA38795.1"/>
    </source>
</evidence>
<reference evidence="5" key="1">
    <citation type="submission" date="2017-05" db="EMBL/GenBank/DDBJ databases">
        <authorList>
            <person name="Sharma S."/>
            <person name="Sidhu C."/>
            <person name="Pinnaka A.K."/>
        </authorList>
    </citation>
    <scope>NUCLEOTIDE SEQUENCE [LARGE SCALE GENOMIC DNA]</scope>
    <source>
        <strain evidence="5">AK93</strain>
    </source>
</reference>
<evidence type="ECO:0000259" key="3">
    <source>
        <dbReference type="PROSITE" id="PS00745"/>
    </source>
</evidence>
<dbReference type="PANTHER" id="PTHR43804">
    <property type="entry name" value="LD18447P"/>
    <property type="match status" value="1"/>
</dbReference>
<feature type="domain" description="Prokaryotic-type class I peptide chain release factors" evidence="3">
    <location>
        <begin position="115"/>
        <end position="131"/>
    </location>
</feature>
<evidence type="ECO:0000313" key="5">
    <source>
        <dbReference type="Proteomes" id="UP000256763"/>
    </source>
</evidence>
<proteinExistence type="inferred from homology"/>
<dbReference type="Pfam" id="PF00472">
    <property type="entry name" value="RF-1"/>
    <property type="match status" value="1"/>
</dbReference>
<comment type="similarity">
    <text evidence="1">Belongs to the prokaryotic/mitochondrial release factor family.</text>
</comment>
<dbReference type="RefSeq" id="WP_116303947.1">
    <property type="nucleotide sequence ID" value="NZ_NFZV01000034.1"/>
</dbReference>
<keyword evidence="5" id="KW-1185">Reference proteome</keyword>
<dbReference type="GO" id="GO:0003747">
    <property type="term" value="F:translation release factor activity"/>
    <property type="evidence" value="ECO:0007669"/>
    <property type="project" value="InterPro"/>
</dbReference>
<dbReference type="EMBL" id="NFZW01000002">
    <property type="protein sequence ID" value="RFA38795.1"/>
    <property type="molecule type" value="Genomic_DNA"/>
</dbReference>
<organism evidence="4 5">
    <name type="scientific">Alkalilimnicola ehrlichii</name>
    <dbReference type="NCBI Taxonomy" id="351052"/>
    <lineage>
        <taxon>Bacteria</taxon>
        <taxon>Pseudomonadati</taxon>
        <taxon>Pseudomonadota</taxon>
        <taxon>Gammaproteobacteria</taxon>
        <taxon>Chromatiales</taxon>
        <taxon>Ectothiorhodospiraceae</taxon>
        <taxon>Alkalilimnicola</taxon>
    </lineage>
</organism>
<evidence type="ECO:0000256" key="1">
    <source>
        <dbReference type="ARBA" id="ARBA00010835"/>
    </source>
</evidence>
<dbReference type="AlphaFoldDB" id="A0A3E0X2V7"/>
<protein>
    <submittedName>
        <fullName evidence="4">Peptide chain release factor H</fullName>
    </submittedName>
</protein>
<dbReference type="InterPro" id="IPR000352">
    <property type="entry name" value="Pep_chain_release_fac_I"/>
</dbReference>